<evidence type="ECO:0000313" key="4">
    <source>
        <dbReference type="EMBL" id="PWI74126.1"/>
    </source>
</evidence>
<dbReference type="EMBL" id="LCWV01000004">
    <property type="protein sequence ID" value="PWI74126.1"/>
    <property type="molecule type" value="Genomic_DNA"/>
</dbReference>
<keyword evidence="2" id="KW-0732">Signal</keyword>
<dbReference type="Proteomes" id="UP000245956">
    <property type="component" value="Unassembled WGS sequence"/>
</dbReference>
<dbReference type="Gene3D" id="2.60.40.420">
    <property type="entry name" value="Cupredoxins - blue copper proteins"/>
    <property type="match status" value="1"/>
</dbReference>
<feature type="compositionally biased region" description="Polar residues" evidence="1">
    <location>
        <begin position="227"/>
        <end position="238"/>
    </location>
</feature>
<accession>A0A2U3EHZ7</accession>
<feature type="region of interest" description="Disordered" evidence="1">
    <location>
        <begin position="185"/>
        <end position="244"/>
    </location>
</feature>
<name>A0A2U3EHZ7_PURLI</name>
<evidence type="ECO:0000313" key="6">
    <source>
        <dbReference type="Proteomes" id="UP001287286"/>
    </source>
</evidence>
<feature type="chain" id="PRO_5015445334" evidence="2">
    <location>
        <begin position="18"/>
        <end position="263"/>
    </location>
</feature>
<reference evidence="3" key="3">
    <citation type="submission" date="2023-11" db="EMBL/GenBank/DDBJ databases">
        <authorList>
            <person name="Beijen E."/>
            <person name="Ohm R.A."/>
        </authorList>
    </citation>
    <scope>NUCLEOTIDE SEQUENCE</scope>
    <source>
        <strain evidence="3">CBS 150709</strain>
    </source>
</reference>
<organism evidence="4 5">
    <name type="scientific">Purpureocillium lilacinum</name>
    <name type="common">Paecilomyces lilacinus</name>
    <dbReference type="NCBI Taxonomy" id="33203"/>
    <lineage>
        <taxon>Eukaryota</taxon>
        <taxon>Fungi</taxon>
        <taxon>Dikarya</taxon>
        <taxon>Ascomycota</taxon>
        <taxon>Pezizomycotina</taxon>
        <taxon>Sordariomycetes</taxon>
        <taxon>Hypocreomycetidae</taxon>
        <taxon>Hypocreales</taxon>
        <taxon>Ophiocordycipitaceae</taxon>
        <taxon>Purpureocillium</taxon>
    </lineage>
</organism>
<dbReference type="EMBL" id="JAWRVI010000002">
    <property type="protein sequence ID" value="KAK4094975.1"/>
    <property type="molecule type" value="Genomic_DNA"/>
</dbReference>
<protein>
    <submittedName>
        <fullName evidence="4">Extracellular serine-rich protein</fullName>
    </submittedName>
</protein>
<feature type="compositionally biased region" description="Gly residues" evidence="1">
    <location>
        <begin position="189"/>
        <end position="224"/>
    </location>
</feature>
<dbReference type="PANTHER" id="PTHR34883">
    <property type="entry name" value="SERINE-RICH PROTEIN, PUTATIVE-RELATED-RELATED"/>
    <property type="match status" value="1"/>
</dbReference>
<evidence type="ECO:0000256" key="1">
    <source>
        <dbReference type="SAM" id="MobiDB-lite"/>
    </source>
</evidence>
<sequence length="263" mass="26697">MQLTSLVVAALLSVAQGKAFLLFRLPSPGVSPPNSLTNIRYPGTAVNVHVVAVGKNPMNNQTGIKFYPEKLTAKAGDMVQFQFHAGNHTVTQSNFDRPCVPLSTSNSSAVGVYSSFQPAAASAAKGMIPVFTMMVNDTKPIWLFCSQGPHCQKGMVMVINENTQANASRSLDNYKKLAASAEQGNIEIPGGGSGNGGGNGNNGGNGGSGNNGGGGSNTTPGGVGASPTGTQSPSTSAPITAGASPSFHVSTTLLLIGAAFMLL</sequence>
<evidence type="ECO:0000313" key="3">
    <source>
        <dbReference type="EMBL" id="KAK4094975.1"/>
    </source>
</evidence>
<reference evidence="3 6" key="4">
    <citation type="journal article" date="2024" name="Microbiol. Resour. Announc.">
        <title>Genome annotations for the ascomycete fungi Trichoderma harzianum, Trichoderma aggressivum, and Purpureocillium lilacinum.</title>
        <authorList>
            <person name="Beijen E.P.W."/>
            <person name="Ohm R.A."/>
        </authorList>
    </citation>
    <scope>NUCLEOTIDE SEQUENCE [LARGE SCALE GENOMIC DNA]</scope>
    <source>
        <strain evidence="3 6">CBS 150709</strain>
    </source>
</reference>
<reference evidence="4" key="1">
    <citation type="submission" date="2015-05" db="EMBL/GenBank/DDBJ databases">
        <authorList>
            <person name="Wang D.B."/>
            <person name="Wang M."/>
        </authorList>
    </citation>
    <scope>NUCLEOTIDE SEQUENCE</scope>
    <source>
        <strain evidence="4">36-1</strain>
    </source>
</reference>
<feature type="signal peptide" evidence="2">
    <location>
        <begin position="1"/>
        <end position="17"/>
    </location>
</feature>
<proteinExistence type="predicted"/>
<dbReference type="AlphaFoldDB" id="A0A2U3EHZ7"/>
<dbReference type="InterPro" id="IPR008972">
    <property type="entry name" value="Cupredoxin"/>
</dbReference>
<comment type="caution">
    <text evidence="4">The sequence shown here is derived from an EMBL/GenBank/DDBJ whole genome shotgun (WGS) entry which is preliminary data.</text>
</comment>
<dbReference type="CDD" id="cd00920">
    <property type="entry name" value="Cupredoxin"/>
    <property type="match status" value="1"/>
</dbReference>
<evidence type="ECO:0000313" key="5">
    <source>
        <dbReference type="Proteomes" id="UP000245956"/>
    </source>
</evidence>
<evidence type="ECO:0000256" key="2">
    <source>
        <dbReference type="SAM" id="SignalP"/>
    </source>
</evidence>
<gene>
    <name evidence="4" type="ORF">PCL_09402</name>
    <name evidence="3" type="ORF">Purlil1_671</name>
</gene>
<dbReference type="InterPro" id="IPR052953">
    <property type="entry name" value="Ser-rich/MCO-related"/>
</dbReference>
<reference evidence="4 5" key="2">
    <citation type="journal article" date="2016" name="Front. Microbiol.">
        <title>Genome and transcriptome sequences reveal the specific parasitism of the nematophagous Purpureocillium lilacinum 36-1.</title>
        <authorList>
            <person name="Xie J."/>
            <person name="Li S."/>
            <person name="Mo C."/>
            <person name="Xiao X."/>
            <person name="Peng D."/>
            <person name="Wang G."/>
            <person name="Xiao Y."/>
        </authorList>
    </citation>
    <scope>NUCLEOTIDE SEQUENCE [LARGE SCALE GENOMIC DNA]</scope>
    <source>
        <strain evidence="4 5">36-1</strain>
    </source>
</reference>
<dbReference type="SUPFAM" id="SSF49503">
    <property type="entry name" value="Cupredoxins"/>
    <property type="match status" value="1"/>
</dbReference>
<keyword evidence="6" id="KW-1185">Reference proteome</keyword>
<dbReference type="PANTHER" id="PTHR34883:SF17">
    <property type="entry name" value="CUPREDOXIN"/>
    <property type="match status" value="1"/>
</dbReference>
<dbReference type="Proteomes" id="UP001287286">
    <property type="component" value="Unassembled WGS sequence"/>
</dbReference>